<proteinExistence type="predicted"/>
<reference evidence="2 3" key="1">
    <citation type="journal article" date="2018" name="Mol. Plant">
        <title>The genome of Artemisia annua provides insight into the evolution of Asteraceae family and artemisinin biosynthesis.</title>
        <authorList>
            <person name="Shen Q."/>
            <person name="Zhang L."/>
            <person name="Liao Z."/>
            <person name="Wang S."/>
            <person name="Yan T."/>
            <person name="Shi P."/>
            <person name="Liu M."/>
            <person name="Fu X."/>
            <person name="Pan Q."/>
            <person name="Wang Y."/>
            <person name="Lv Z."/>
            <person name="Lu X."/>
            <person name="Zhang F."/>
            <person name="Jiang W."/>
            <person name="Ma Y."/>
            <person name="Chen M."/>
            <person name="Hao X."/>
            <person name="Li L."/>
            <person name="Tang Y."/>
            <person name="Lv G."/>
            <person name="Zhou Y."/>
            <person name="Sun X."/>
            <person name="Brodelius P.E."/>
            <person name="Rose J.K.C."/>
            <person name="Tang K."/>
        </authorList>
    </citation>
    <scope>NUCLEOTIDE SEQUENCE [LARGE SCALE GENOMIC DNA]</scope>
    <source>
        <strain evidence="3">cv. Huhao1</strain>
        <tissue evidence="2">Leaf</tissue>
    </source>
</reference>
<evidence type="ECO:0000313" key="2">
    <source>
        <dbReference type="EMBL" id="PWA53489.1"/>
    </source>
</evidence>
<feature type="compositionally biased region" description="Gly residues" evidence="1">
    <location>
        <begin position="132"/>
        <end position="155"/>
    </location>
</feature>
<accession>A0A2U1LWU7</accession>
<dbReference type="Proteomes" id="UP000245207">
    <property type="component" value="Unassembled WGS sequence"/>
</dbReference>
<organism evidence="2 3">
    <name type="scientific">Artemisia annua</name>
    <name type="common">Sweet wormwood</name>
    <dbReference type="NCBI Taxonomy" id="35608"/>
    <lineage>
        <taxon>Eukaryota</taxon>
        <taxon>Viridiplantae</taxon>
        <taxon>Streptophyta</taxon>
        <taxon>Embryophyta</taxon>
        <taxon>Tracheophyta</taxon>
        <taxon>Spermatophyta</taxon>
        <taxon>Magnoliopsida</taxon>
        <taxon>eudicotyledons</taxon>
        <taxon>Gunneridae</taxon>
        <taxon>Pentapetalae</taxon>
        <taxon>asterids</taxon>
        <taxon>campanulids</taxon>
        <taxon>Asterales</taxon>
        <taxon>Asteraceae</taxon>
        <taxon>Asteroideae</taxon>
        <taxon>Anthemideae</taxon>
        <taxon>Artemisiinae</taxon>
        <taxon>Artemisia</taxon>
    </lineage>
</organism>
<comment type="caution">
    <text evidence="2">The sequence shown here is derived from an EMBL/GenBank/DDBJ whole genome shotgun (WGS) entry which is preliminary data.</text>
</comment>
<feature type="compositionally biased region" description="Polar residues" evidence="1">
    <location>
        <begin position="262"/>
        <end position="276"/>
    </location>
</feature>
<evidence type="ECO:0000256" key="1">
    <source>
        <dbReference type="SAM" id="MobiDB-lite"/>
    </source>
</evidence>
<sequence length="310" mass="33518">MMVMMIEILRKGKNKGSEIDPAMKVKLNNKGRIQIMSVKKEALDDDTKTRQRESYAVRISWSNSVENHIVLGKNKGSEIDPARKVKLDNKGRIQIMSVKKEALDDDTKTRQRESYAVRISWNNSVENRAGRGEGGPGPQGGYQGGQGGQPQGGRGWVRRGPPPQGRGGVAPQQYSGGQPQQQQHGRGGGPQQQKQAPRGIAPSQHGAGSGPVYAPTPDLHQATQAPQQPGVPMQPVRAEPSAGSSSNPPVHEAMVQLKPPSTEETPVQATPASSKSLRFPLRTGKGVSGHRCIVKANHFFVELPDKDLHQ</sequence>
<gene>
    <name evidence="2" type="ORF">CTI12_AA444680</name>
</gene>
<protein>
    <submittedName>
        <fullName evidence="2">Argonaute/Dicer protein, PAZ</fullName>
    </submittedName>
</protein>
<dbReference type="OrthoDB" id="1938994at2759"/>
<dbReference type="STRING" id="35608.A0A2U1LWU7"/>
<feature type="compositionally biased region" description="Low complexity" evidence="1">
    <location>
        <begin position="171"/>
        <end position="184"/>
    </location>
</feature>
<keyword evidence="3" id="KW-1185">Reference proteome</keyword>
<dbReference type="EMBL" id="PKPP01007404">
    <property type="protein sequence ID" value="PWA53489.1"/>
    <property type="molecule type" value="Genomic_DNA"/>
</dbReference>
<feature type="region of interest" description="Disordered" evidence="1">
    <location>
        <begin position="126"/>
        <end position="285"/>
    </location>
</feature>
<name>A0A2U1LWU7_ARTAN</name>
<dbReference type="AlphaFoldDB" id="A0A2U1LWU7"/>
<evidence type="ECO:0000313" key="3">
    <source>
        <dbReference type="Proteomes" id="UP000245207"/>
    </source>
</evidence>